<feature type="compositionally biased region" description="Low complexity" evidence="1">
    <location>
        <begin position="1"/>
        <end position="16"/>
    </location>
</feature>
<protein>
    <submittedName>
        <fullName evidence="2">Uncharacterized protein</fullName>
    </submittedName>
</protein>
<proteinExistence type="predicted"/>
<dbReference type="EMBL" id="OX459957">
    <property type="protein sequence ID" value="CAI9163790.1"/>
    <property type="molecule type" value="Genomic_DNA"/>
</dbReference>
<feature type="region of interest" description="Disordered" evidence="1">
    <location>
        <begin position="1"/>
        <end position="83"/>
    </location>
</feature>
<gene>
    <name evidence="2" type="ORF">MRATA1EN1_LOCUS12752</name>
</gene>
<sequence length="83" mass="8805">MRVGPPTTGQRTGPRTSFQTSAGRLDTVLPSSSSVIGWRRADSRGSAVPGPGFPGSEEWEARGRALPLRPSDRLQTETGAQRG</sequence>
<keyword evidence="3" id="KW-1185">Reference proteome</keyword>
<accession>A0ABN8YRV2</accession>
<dbReference type="Proteomes" id="UP001176941">
    <property type="component" value="Chromosome 21"/>
</dbReference>
<organism evidence="2 3">
    <name type="scientific">Rangifer tarandus platyrhynchus</name>
    <name type="common">Svalbard reindeer</name>
    <dbReference type="NCBI Taxonomy" id="3082113"/>
    <lineage>
        <taxon>Eukaryota</taxon>
        <taxon>Metazoa</taxon>
        <taxon>Chordata</taxon>
        <taxon>Craniata</taxon>
        <taxon>Vertebrata</taxon>
        <taxon>Euteleostomi</taxon>
        <taxon>Mammalia</taxon>
        <taxon>Eutheria</taxon>
        <taxon>Laurasiatheria</taxon>
        <taxon>Artiodactyla</taxon>
        <taxon>Ruminantia</taxon>
        <taxon>Pecora</taxon>
        <taxon>Cervidae</taxon>
        <taxon>Odocoileinae</taxon>
        <taxon>Rangifer</taxon>
    </lineage>
</organism>
<evidence type="ECO:0000313" key="3">
    <source>
        <dbReference type="Proteomes" id="UP001176941"/>
    </source>
</evidence>
<reference evidence="2" key="1">
    <citation type="submission" date="2023-04" db="EMBL/GenBank/DDBJ databases">
        <authorList>
            <consortium name="ELIXIR-Norway"/>
        </authorList>
    </citation>
    <scope>NUCLEOTIDE SEQUENCE [LARGE SCALE GENOMIC DNA]</scope>
</reference>
<name>A0ABN8YRV2_RANTA</name>
<evidence type="ECO:0000313" key="2">
    <source>
        <dbReference type="EMBL" id="CAI9163790.1"/>
    </source>
</evidence>
<evidence type="ECO:0000256" key="1">
    <source>
        <dbReference type="SAM" id="MobiDB-lite"/>
    </source>
</evidence>